<dbReference type="EMBL" id="QVEV01000011">
    <property type="protein sequence ID" value="RGC15901.1"/>
    <property type="molecule type" value="Genomic_DNA"/>
</dbReference>
<dbReference type="AlphaFoldDB" id="A0A3E2VX69"/>
<dbReference type="OrthoDB" id="1653506at2"/>
<feature type="transmembrane region" description="Helical" evidence="1">
    <location>
        <begin position="156"/>
        <end position="182"/>
    </location>
</feature>
<accession>A0A3E2VX69</accession>
<feature type="transmembrane region" description="Helical" evidence="1">
    <location>
        <begin position="60"/>
        <end position="81"/>
    </location>
</feature>
<keyword evidence="2" id="KW-0328">Glycosyltransferase</keyword>
<dbReference type="Proteomes" id="UP000260025">
    <property type="component" value="Unassembled WGS sequence"/>
</dbReference>
<gene>
    <name evidence="2" type="ORF">DXA38_09550</name>
</gene>
<feature type="transmembrane region" description="Helical" evidence="1">
    <location>
        <begin position="106"/>
        <end position="131"/>
    </location>
</feature>
<keyword evidence="1" id="KW-0472">Membrane</keyword>
<keyword evidence="1" id="KW-1133">Transmembrane helix</keyword>
<evidence type="ECO:0000313" key="2">
    <source>
        <dbReference type="EMBL" id="RGC15901.1"/>
    </source>
</evidence>
<name>A0A3E2VX69_CLOIN</name>
<evidence type="ECO:0000256" key="1">
    <source>
        <dbReference type="SAM" id="Phobius"/>
    </source>
</evidence>
<organism evidence="2 3">
    <name type="scientific">Clostridium innocuum</name>
    <dbReference type="NCBI Taxonomy" id="1522"/>
    <lineage>
        <taxon>Bacteria</taxon>
        <taxon>Bacillati</taxon>
        <taxon>Bacillota</taxon>
        <taxon>Clostridia</taxon>
        <taxon>Eubacteriales</taxon>
        <taxon>Clostridiaceae</taxon>
        <taxon>Clostridium</taxon>
    </lineage>
</organism>
<feature type="transmembrane region" description="Helical" evidence="1">
    <location>
        <begin position="219"/>
        <end position="236"/>
    </location>
</feature>
<feature type="transmembrane region" description="Helical" evidence="1">
    <location>
        <begin position="189"/>
        <end position="207"/>
    </location>
</feature>
<dbReference type="GO" id="GO:0016757">
    <property type="term" value="F:glycosyltransferase activity"/>
    <property type="evidence" value="ECO:0007669"/>
    <property type="project" value="UniProtKB-KW"/>
</dbReference>
<proteinExistence type="predicted"/>
<feature type="transmembrane region" description="Helical" evidence="1">
    <location>
        <begin position="20"/>
        <end position="40"/>
    </location>
</feature>
<keyword evidence="1" id="KW-0812">Transmembrane</keyword>
<dbReference type="RefSeq" id="WP_117442997.1">
    <property type="nucleotide sequence ID" value="NZ_JAJFEN010000032.1"/>
</dbReference>
<comment type="caution">
    <text evidence="2">The sequence shown here is derived from an EMBL/GenBank/DDBJ whole genome shotgun (WGS) entry which is preliminary data.</text>
</comment>
<protein>
    <submittedName>
        <fullName evidence="2">Alpha-mannosyltransferase</fullName>
    </submittedName>
</protein>
<sequence>MTKEFENLNLLLFYRWKRSYKFYGIVFALYLAFCLFSLLIKGEQIGWVRYEVYFGSRPCLLLFLVALCVVIAYGVATLLYMQLRSNALHRYLILPQSRVPFMVSELLMNISAIVVLLLLQYAVYFIGYRYYMTLAPFYNLKNGFYLSIVRSGMLKYLFPLTITQLLIIVSSIVTVSAMSVYLGVYYQKLQSYILCIANIAIFLFVWGMPSGIQFGVQRGMQLALMLVLAGLMALRFRNSMIRNQYGGR</sequence>
<reference evidence="2 3" key="1">
    <citation type="submission" date="2018-08" db="EMBL/GenBank/DDBJ databases">
        <title>A genome reference for cultivated species of the human gut microbiota.</title>
        <authorList>
            <person name="Zou Y."/>
            <person name="Xue W."/>
            <person name="Luo G."/>
        </authorList>
    </citation>
    <scope>NUCLEOTIDE SEQUENCE [LARGE SCALE GENOMIC DNA]</scope>
    <source>
        <strain evidence="2 3">OF01-2LB</strain>
    </source>
</reference>
<keyword evidence="2" id="KW-0808">Transferase</keyword>
<evidence type="ECO:0000313" key="3">
    <source>
        <dbReference type="Proteomes" id="UP000260025"/>
    </source>
</evidence>